<dbReference type="STRING" id="2094558.A0A314YRY3"/>
<keyword evidence="7" id="KW-0234">DNA repair</keyword>
<feature type="region of interest" description="Disordered" evidence="11">
    <location>
        <begin position="1044"/>
        <end position="1099"/>
    </location>
</feature>
<dbReference type="GO" id="GO:0009556">
    <property type="term" value="P:microsporogenesis"/>
    <property type="evidence" value="ECO:0007669"/>
    <property type="project" value="UniProtKB-ARBA"/>
</dbReference>
<accession>A0A314YRY3</accession>
<evidence type="ECO:0000256" key="1">
    <source>
        <dbReference type="ARBA" id="ARBA00004123"/>
    </source>
</evidence>
<feature type="region of interest" description="Disordered" evidence="11">
    <location>
        <begin position="973"/>
        <end position="1000"/>
    </location>
</feature>
<feature type="compositionally biased region" description="Low complexity" evidence="11">
    <location>
        <begin position="1262"/>
        <end position="1271"/>
    </location>
</feature>
<dbReference type="Gene3D" id="1.25.10.10">
    <property type="entry name" value="Leucine-rich Repeat Variant"/>
    <property type="match status" value="1"/>
</dbReference>
<dbReference type="PANTHER" id="PTHR12663">
    <property type="entry name" value="ANDROGEN INDUCED INHIBITOR OF PROLIFERATION AS3 / PDS5-RELATED"/>
    <property type="match status" value="1"/>
</dbReference>
<feature type="compositionally biased region" description="Basic and acidic residues" evidence="11">
    <location>
        <begin position="1376"/>
        <end position="1396"/>
    </location>
</feature>
<dbReference type="PANTHER" id="PTHR12663:SF0">
    <property type="entry name" value="PRECOCIOUS DISSOCIATION OF SISTERS 5, ISOFORM A"/>
    <property type="match status" value="1"/>
</dbReference>
<evidence type="ECO:0000313" key="13">
    <source>
        <dbReference type="Proteomes" id="UP000250321"/>
    </source>
</evidence>
<feature type="compositionally biased region" description="Acidic residues" evidence="11">
    <location>
        <begin position="1432"/>
        <end position="1442"/>
    </location>
</feature>
<dbReference type="InterPro" id="IPR016024">
    <property type="entry name" value="ARM-type_fold"/>
</dbReference>
<dbReference type="OrthoDB" id="200660at2759"/>
<feature type="compositionally biased region" description="Polar residues" evidence="11">
    <location>
        <begin position="1069"/>
        <end position="1085"/>
    </location>
</feature>
<comment type="subcellular location">
    <subcellularLocation>
        <location evidence="1">Nucleus</location>
    </subcellularLocation>
</comment>
<dbReference type="CDD" id="cd20404">
    <property type="entry name" value="Tudor_Agenet_AtEML-like"/>
    <property type="match status" value="1"/>
</dbReference>
<evidence type="ECO:0000256" key="7">
    <source>
        <dbReference type="ARBA" id="ARBA00023204"/>
    </source>
</evidence>
<evidence type="ECO:0000313" key="12">
    <source>
        <dbReference type="EMBL" id="PQQ11242.1"/>
    </source>
</evidence>
<dbReference type="GO" id="GO:0007064">
    <property type="term" value="P:mitotic sister chromatid cohesion"/>
    <property type="evidence" value="ECO:0007669"/>
    <property type="project" value="InterPro"/>
</dbReference>
<keyword evidence="5" id="KW-0227">DNA damage</keyword>
<feature type="compositionally biased region" description="Basic and acidic residues" evidence="11">
    <location>
        <begin position="1337"/>
        <end position="1350"/>
    </location>
</feature>
<dbReference type="Gene3D" id="2.30.30.140">
    <property type="match status" value="1"/>
</dbReference>
<feature type="compositionally biased region" description="Basic and acidic residues" evidence="11">
    <location>
        <begin position="1443"/>
        <end position="1452"/>
    </location>
</feature>
<keyword evidence="13" id="KW-1185">Reference proteome</keyword>
<keyword evidence="3" id="KW-0132">Cell division</keyword>
<dbReference type="SUPFAM" id="SSF63748">
    <property type="entry name" value="Tudor/PWWP/MBT"/>
    <property type="match status" value="1"/>
</dbReference>
<reference evidence="12 13" key="1">
    <citation type="submission" date="2018-02" db="EMBL/GenBank/DDBJ databases">
        <title>Draft genome of wild Prunus yedoensis var. nudiflora.</title>
        <authorList>
            <person name="Baek S."/>
            <person name="Kim J.-H."/>
            <person name="Choi K."/>
            <person name="Kim G.-B."/>
            <person name="Cho A."/>
            <person name="Jang H."/>
            <person name="Shin C.-H."/>
            <person name="Yu H.-J."/>
            <person name="Mun J.-H."/>
        </authorList>
    </citation>
    <scope>NUCLEOTIDE SEQUENCE [LARGE SCALE GENOMIC DNA]</scope>
    <source>
        <strain evidence="13">cv. Jeju island</strain>
        <tissue evidence="12">Leaf</tissue>
    </source>
</reference>
<feature type="compositionally biased region" description="Basic residues" evidence="11">
    <location>
        <begin position="1278"/>
        <end position="1292"/>
    </location>
</feature>
<dbReference type="CDD" id="cd19953">
    <property type="entry name" value="PDS5"/>
    <property type="match status" value="1"/>
</dbReference>
<evidence type="ECO:0000256" key="6">
    <source>
        <dbReference type="ARBA" id="ARBA00022776"/>
    </source>
</evidence>
<feature type="compositionally biased region" description="Basic and acidic residues" evidence="11">
    <location>
        <begin position="976"/>
        <end position="990"/>
    </location>
</feature>
<comment type="caution">
    <text evidence="12">The sequence shown here is derived from an EMBL/GenBank/DDBJ whole genome shotgun (WGS) entry which is preliminary data.</text>
</comment>
<dbReference type="Pfam" id="PF20168">
    <property type="entry name" value="PDS5"/>
    <property type="match status" value="2"/>
</dbReference>
<evidence type="ECO:0000256" key="5">
    <source>
        <dbReference type="ARBA" id="ARBA00022763"/>
    </source>
</evidence>
<evidence type="ECO:0000256" key="9">
    <source>
        <dbReference type="ARBA" id="ARBA00023306"/>
    </source>
</evidence>
<feature type="compositionally biased region" description="Basic and acidic residues" evidence="11">
    <location>
        <begin position="1138"/>
        <end position="1156"/>
    </location>
</feature>
<comment type="function">
    <text evidence="10">Cohesin cofactor dispensable during the meiotic division but playing an important role in DNA repair by homologous recombination (HR) probably by helping SMC5/SMC6 complex. Regulator of sister chromatid cohesion in mitosis which may stabilize cohesin complex association with chromatin. May couple sister chromatid cohesion during mitosis to DNA replication. Cohesion ensures that chromosome partitioning is accurate in both meiotic and mitotic cells and plays an important role in DNA repair.</text>
</comment>
<dbReference type="SUPFAM" id="SSF48371">
    <property type="entry name" value="ARM repeat"/>
    <property type="match status" value="1"/>
</dbReference>
<evidence type="ECO:0000256" key="2">
    <source>
        <dbReference type="ARBA" id="ARBA00006254"/>
    </source>
</evidence>
<organism evidence="12 13">
    <name type="scientific">Prunus yedoensis var. nudiflora</name>
    <dbReference type="NCBI Taxonomy" id="2094558"/>
    <lineage>
        <taxon>Eukaryota</taxon>
        <taxon>Viridiplantae</taxon>
        <taxon>Streptophyta</taxon>
        <taxon>Embryophyta</taxon>
        <taxon>Tracheophyta</taxon>
        <taxon>Spermatophyta</taxon>
        <taxon>Magnoliopsida</taxon>
        <taxon>eudicotyledons</taxon>
        <taxon>Gunneridae</taxon>
        <taxon>Pentapetalae</taxon>
        <taxon>rosids</taxon>
        <taxon>fabids</taxon>
        <taxon>Rosales</taxon>
        <taxon>Rosaceae</taxon>
        <taxon>Amygdaloideae</taxon>
        <taxon>Amygdaleae</taxon>
        <taxon>Prunus</taxon>
    </lineage>
</organism>
<dbReference type="EMBL" id="PJQY01000406">
    <property type="protein sequence ID" value="PQQ11242.1"/>
    <property type="molecule type" value="Genomic_DNA"/>
</dbReference>
<keyword evidence="8" id="KW-0539">Nucleus</keyword>
<dbReference type="GO" id="GO:0005634">
    <property type="term" value="C:nucleus"/>
    <property type="evidence" value="ECO:0007669"/>
    <property type="project" value="UniProtKB-SubCell"/>
</dbReference>
<sequence>MLDLECDDLVNEMFSTFFAVARDDHQETVLSSMQTIMIVLLEESEDLREDLLLVVLSILGRNRSDITVAARRLAMKVIEHCAGKLESGIKQFLISSMSGDNKSVNHQIDYHEVIYDVYCCAPQILSGVVPYLTGELLTDQLDTRLKAVSLVGDLFSLSGSTISEAFQPIFSEFLKRLTDRVVEVRMLVLQHVKSCMLSNPFRAEAPEIISALCDRLLDFEEKVRKQVVAVIYDVACHALNSIPLETIKLVAERLRDKSCSDGSILSSEFDWIPGKILRCFYDKDFRSDTIENVLCESLFPTNFSVKDKVKHWVRVFSGFDKVEVKALEKILEQKQRLQQEMQKYLALRQMHQDGDAPEIQKKIIFCFRIMSRLFADPAKAEENFQFLDQLKDVNIWKILTNLVDPNTSFQQACTLRDDLLKILGEKHRLYDFLSTLSVKCSYLLFNKEHVKEILLEVAVHKSTSDMKYKISCMNILVILARFSPLLLSGTEEELVNLLKDDDETIKEGVLNVLAKAGGTIREHLAVSSSSIDLILERLCLEGSRRQAKYAVHALAAITKDDGLKSLSVLYKRLVDMLEEKTHLPAVLQSLGCIAQTAMPVFETREKEIEEFIIEKILKCDNKSGDSKNASWDDKSELCLLKIYGIKTLVKSYLPVKDAHVRPGPGIDGLLEILRNTLSCGEISKDIESSSVDKAHLRLASAKAVLHLSKHWNHKIPVDVFHLTLKTSEINFPQARKLFLNKVHQYIKDRLLDAKYACAFFFNIFGSKSAEFQEEKQNLADIIQMYHQTKARHLSMQSDANSLTAYPEYILPYLIHALAHHSCPNIDECKDVKAFEVIYRQLHLILSMLVHRDEDVKSESISNIEKEDISAIISIFQSIKCSEDICDSAKSKNSHAICDLGLSITKRLSPKENDLQGLPASLPLPSMLYKPYEKKEGDDSMASEGQTWLADDNVLAHFESLKLETSETGFSEIADDELLKDGERDGNEVKKNKASSADAENAENSVDILKMVRDINLDNLEKPTKFESSNGHENSPKKNLMDLKYQKGNKRKASDETSVSVPKRRRSSSTHSAFRSARSTLKSPLSASRDDPHNRKLVQNTESDLLVSCIRKNATSSSQRKGRASDHSHNDEANEVGEASDREEPNVLEADKDDPNSDFKFPTGPIKKRKRKSIPGLAKCKFKEGGKDVEDLIGCRIKVWWPMDKKFYEGTVKSYDTLKRKHVILYEDGDVEVLRLEKERWELIDKGRKPTKKFHSSKKSPSKEVSPVQKSKGIGGSRQNKKSIKAVKGRRTPNKNLDKGVSKRNHWGSRDKEEVLMCRMLSPPLHLKQGSEVSFQRKRLEDAEESPHHTEESDEENPDSEGRPAEDIPQDAPNGNEEEHHSEEKQADELSRGSREANEEDPSDSEGNQEKDDSAGSPIKQEKPHVEPSSPDDAGDPEISDDEPLSKWTDRVVKRGSRRAR</sequence>
<feature type="region of interest" description="Disordered" evidence="11">
    <location>
        <begin position="1248"/>
        <end position="1307"/>
    </location>
</feature>
<keyword evidence="9" id="KW-0131">Cell cycle</keyword>
<keyword evidence="6" id="KW-0498">Mitosis</keyword>
<feature type="region of interest" description="Disordered" evidence="11">
    <location>
        <begin position="1321"/>
        <end position="1460"/>
    </location>
</feature>
<keyword evidence="4" id="KW-0677">Repeat</keyword>
<proteinExistence type="inferred from homology"/>
<evidence type="ECO:0000256" key="11">
    <source>
        <dbReference type="SAM" id="MobiDB-lite"/>
    </source>
</evidence>
<dbReference type="InterPro" id="IPR011989">
    <property type="entry name" value="ARM-like"/>
</dbReference>
<feature type="compositionally biased region" description="Basic residues" evidence="11">
    <location>
        <begin position="1248"/>
        <end position="1259"/>
    </location>
</feature>
<evidence type="ECO:0000256" key="3">
    <source>
        <dbReference type="ARBA" id="ARBA00022618"/>
    </source>
</evidence>
<evidence type="ECO:0000256" key="4">
    <source>
        <dbReference type="ARBA" id="ARBA00022737"/>
    </source>
</evidence>
<evidence type="ECO:0000256" key="8">
    <source>
        <dbReference type="ARBA" id="ARBA00023242"/>
    </source>
</evidence>
<dbReference type="GO" id="GO:0000785">
    <property type="term" value="C:chromatin"/>
    <property type="evidence" value="ECO:0007669"/>
    <property type="project" value="TreeGrafter"/>
</dbReference>
<dbReference type="FunFam" id="2.30.30.140:FF:000033">
    <property type="entry name" value="Binding protein"/>
    <property type="match status" value="1"/>
</dbReference>
<dbReference type="GO" id="GO:0051301">
    <property type="term" value="P:cell division"/>
    <property type="evidence" value="ECO:0007669"/>
    <property type="project" value="UniProtKB-KW"/>
</dbReference>
<name>A0A314YRY3_PRUYE</name>
<dbReference type="GO" id="GO:0035825">
    <property type="term" value="P:homologous recombination"/>
    <property type="evidence" value="ECO:0007669"/>
    <property type="project" value="UniProtKB-ARBA"/>
</dbReference>
<dbReference type="GO" id="GO:0006281">
    <property type="term" value="P:DNA repair"/>
    <property type="evidence" value="ECO:0007669"/>
    <property type="project" value="UniProtKB-KW"/>
</dbReference>
<feature type="compositionally biased region" description="Basic and acidic residues" evidence="11">
    <location>
        <begin position="1122"/>
        <end position="1131"/>
    </location>
</feature>
<evidence type="ECO:0000256" key="10">
    <source>
        <dbReference type="ARBA" id="ARBA00058864"/>
    </source>
</evidence>
<comment type="similarity">
    <text evidence="2">Belongs to the PDS5 family.</text>
</comment>
<feature type="region of interest" description="Disordered" evidence="11">
    <location>
        <begin position="1112"/>
        <end position="1171"/>
    </location>
</feature>
<gene>
    <name evidence="12" type="ORF">Pyn_06279</name>
</gene>
<feature type="compositionally biased region" description="Basic and acidic residues" evidence="11">
    <location>
        <begin position="1407"/>
        <end position="1425"/>
    </location>
</feature>
<dbReference type="InterPro" id="IPR039776">
    <property type="entry name" value="Pds5"/>
</dbReference>
<dbReference type="Proteomes" id="UP000250321">
    <property type="component" value="Unassembled WGS sequence"/>
</dbReference>
<protein>
    <submittedName>
        <fullName evidence="12">Sister chromatid cohesion protein PDS5 homolog A</fullName>
    </submittedName>
</protein>